<dbReference type="Gene3D" id="3.40.50.1820">
    <property type="entry name" value="alpha/beta hydrolase"/>
    <property type="match status" value="1"/>
</dbReference>
<dbReference type="PANTHER" id="PTHR43358:SF4">
    <property type="entry name" value="ALPHA_BETA HYDROLASE FOLD-1 DOMAIN-CONTAINING PROTEIN"/>
    <property type="match status" value="1"/>
</dbReference>
<dbReference type="InterPro" id="IPR029058">
    <property type="entry name" value="AB_hydrolase_fold"/>
</dbReference>
<dbReference type="PANTHER" id="PTHR43358">
    <property type="entry name" value="ALPHA/BETA-HYDROLASE"/>
    <property type="match status" value="1"/>
</dbReference>
<evidence type="ECO:0000313" key="2">
    <source>
        <dbReference type="EMBL" id="EKC44499.1"/>
    </source>
</evidence>
<dbReference type="AlphaFoldDB" id="K1RLT1"/>
<comment type="caution">
    <text evidence="2">The sequence shown here is derived from an EMBL/GenBank/DDBJ whole genome shotgun (WGS) entry which is preliminary data.</text>
</comment>
<name>K1RLT1_9ZZZZ</name>
<protein>
    <submittedName>
        <fullName evidence="2">Alpha/beta hydrolase</fullName>
    </submittedName>
</protein>
<dbReference type="EMBL" id="AJWZ01011645">
    <property type="protein sequence ID" value="EKC44499.1"/>
    <property type="molecule type" value="Genomic_DNA"/>
</dbReference>
<organism evidence="2">
    <name type="scientific">human gut metagenome</name>
    <dbReference type="NCBI Taxonomy" id="408170"/>
    <lineage>
        <taxon>unclassified sequences</taxon>
        <taxon>metagenomes</taxon>
        <taxon>organismal metagenomes</taxon>
    </lineage>
</organism>
<sequence>MFYIIVGIFVLLVVLVVTSIIVGDNFIEKALVREKPNKRECDSDLFYLSVEAFKNYNKYKSETEKWLKKVKHEKININSCNLKLVAYQFRNNSHNWVILLHGYKGKKEEMLHLAEWYYNNGYNVLVPDLRGHGESACKYIGMGYMDRIDMLNFISYIINRDKDAKIVLHGHSMGAAAALFTTGMNPTNVVACIADCSYTSILGIFKRQMRCLFGLPSFPILNMANFSFMLKKDSYNLRKASVVKFVKNSKIPTLFINGSKDNMIPLEEIDTLYNALESDKEKIVFEGVGHAQCELEDFDKYAKVVTKFLKKYIKNSKEVKKK</sequence>
<dbReference type="Pfam" id="PF12146">
    <property type="entry name" value="Hydrolase_4"/>
    <property type="match status" value="1"/>
</dbReference>
<feature type="domain" description="Serine aminopeptidase S33" evidence="1">
    <location>
        <begin position="94"/>
        <end position="193"/>
    </location>
</feature>
<evidence type="ECO:0000259" key="1">
    <source>
        <dbReference type="Pfam" id="PF12146"/>
    </source>
</evidence>
<dbReference type="GO" id="GO:0016787">
    <property type="term" value="F:hydrolase activity"/>
    <property type="evidence" value="ECO:0007669"/>
    <property type="project" value="UniProtKB-KW"/>
</dbReference>
<dbReference type="InterPro" id="IPR022742">
    <property type="entry name" value="Hydrolase_4"/>
</dbReference>
<reference evidence="2" key="1">
    <citation type="journal article" date="2013" name="Environ. Microbiol.">
        <title>Microbiota from the distal guts of lean and obese adolescents exhibit partial functional redundancy besides clear differences in community structure.</title>
        <authorList>
            <person name="Ferrer M."/>
            <person name="Ruiz A."/>
            <person name="Lanza F."/>
            <person name="Haange S.B."/>
            <person name="Oberbach A."/>
            <person name="Till H."/>
            <person name="Bargiela R."/>
            <person name="Campoy C."/>
            <person name="Segura M.T."/>
            <person name="Richter M."/>
            <person name="von Bergen M."/>
            <person name="Seifert J."/>
            <person name="Suarez A."/>
        </authorList>
    </citation>
    <scope>NUCLEOTIDE SEQUENCE</scope>
</reference>
<accession>K1RLT1</accession>
<proteinExistence type="predicted"/>
<dbReference type="SUPFAM" id="SSF53474">
    <property type="entry name" value="alpha/beta-Hydrolases"/>
    <property type="match status" value="1"/>
</dbReference>
<keyword evidence="2" id="KW-0378">Hydrolase</keyword>
<gene>
    <name evidence="2" type="ORF">OBE_17448</name>
</gene>
<dbReference type="InterPro" id="IPR052920">
    <property type="entry name" value="DNA-binding_regulatory"/>
</dbReference>